<protein>
    <recommendedName>
        <fullName evidence="5">Secreted protein</fullName>
    </recommendedName>
</protein>
<evidence type="ECO:0000256" key="1">
    <source>
        <dbReference type="SAM" id="MobiDB-lite"/>
    </source>
</evidence>
<dbReference type="RefSeq" id="WP_210888877.1">
    <property type="nucleotide sequence ID" value="NZ_JAGPYQ010000001.1"/>
</dbReference>
<feature type="signal peptide" evidence="2">
    <location>
        <begin position="1"/>
        <end position="31"/>
    </location>
</feature>
<evidence type="ECO:0000313" key="4">
    <source>
        <dbReference type="Proteomes" id="UP000677413"/>
    </source>
</evidence>
<keyword evidence="2" id="KW-0732">Signal</keyword>
<keyword evidence="4" id="KW-1185">Reference proteome</keyword>
<organism evidence="3 4">
    <name type="scientific">Streptomyces liliiviolaceus</name>
    <dbReference type="NCBI Taxonomy" id="2823109"/>
    <lineage>
        <taxon>Bacteria</taxon>
        <taxon>Bacillati</taxon>
        <taxon>Actinomycetota</taxon>
        <taxon>Actinomycetes</taxon>
        <taxon>Kitasatosporales</taxon>
        <taxon>Streptomycetaceae</taxon>
        <taxon>Streptomyces</taxon>
    </lineage>
</organism>
<dbReference type="Proteomes" id="UP000677413">
    <property type="component" value="Unassembled WGS sequence"/>
</dbReference>
<evidence type="ECO:0008006" key="5">
    <source>
        <dbReference type="Google" id="ProtNLM"/>
    </source>
</evidence>
<feature type="chain" id="PRO_5037438185" description="Secreted protein" evidence="2">
    <location>
        <begin position="32"/>
        <end position="140"/>
    </location>
</feature>
<evidence type="ECO:0000313" key="3">
    <source>
        <dbReference type="EMBL" id="MBQ0852723.1"/>
    </source>
</evidence>
<proteinExistence type="predicted"/>
<sequence>MRRGTTVRTLFAVLAAVLLALQLSATTTAFAPAFASAHTPRLAGPGEGVREGVWQGPEARAEFVTCGDTSHTHGPTGPLRTRDRIRVADHVAPAAARLLLCKDVTVVHEDPSHTAAPAAHHRTTRSSTAHSSAALQVFRC</sequence>
<accession>A0A940Y1C0</accession>
<reference evidence="3 4" key="1">
    <citation type="submission" date="2021-04" db="EMBL/GenBank/DDBJ databases">
        <authorList>
            <person name="Tang X."/>
            <person name="Zhou X."/>
            <person name="Chen X."/>
            <person name="Cernava T."/>
            <person name="Zhang C."/>
        </authorList>
    </citation>
    <scope>NUCLEOTIDE SEQUENCE [LARGE SCALE GENOMIC DNA]</scope>
    <source>
        <strain evidence="3 4">BH-SS-21</strain>
    </source>
</reference>
<dbReference type="EMBL" id="JAGPYQ010000001">
    <property type="protein sequence ID" value="MBQ0852723.1"/>
    <property type="molecule type" value="Genomic_DNA"/>
</dbReference>
<name>A0A940Y1C0_9ACTN</name>
<comment type="caution">
    <text evidence="3">The sequence shown here is derived from an EMBL/GenBank/DDBJ whole genome shotgun (WGS) entry which is preliminary data.</text>
</comment>
<feature type="region of interest" description="Disordered" evidence="1">
    <location>
        <begin position="113"/>
        <end position="132"/>
    </location>
</feature>
<gene>
    <name evidence="3" type="ORF">J8N05_31630</name>
</gene>
<evidence type="ECO:0000256" key="2">
    <source>
        <dbReference type="SAM" id="SignalP"/>
    </source>
</evidence>
<dbReference type="AlphaFoldDB" id="A0A940Y1C0"/>